<comment type="caution">
    <text evidence="1">The sequence shown here is derived from an EMBL/GenBank/DDBJ whole genome shotgun (WGS) entry which is preliminary data.</text>
</comment>
<evidence type="ECO:0000313" key="2">
    <source>
        <dbReference type="Proteomes" id="UP000031390"/>
    </source>
</evidence>
<name>A0A0C1GY70_9NEIS</name>
<evidence type="ECO:0000313" key="1">
    <source>
        <dbReference type="EMBL" id="KIC06752.1"/>
    </source>
</evidence>
<reference evidence="1 2" key="1">
    <citation type="submission" date="2014-12" db="EMBL/GenBank/DDBJ databases">
        <title>Genome sequence of Morococcus cerebrosus.</title>
        <authorList>
            <person name="Shin S.-K."/>
            <person name="Yi H."/>
        </authorList>
    </citation>
    <scope>NUCLEOTIDE SEQUENCE [LARGE SCALE GENOMIC DNA]</scope>
    <source>
        <strain evidence="1 2">CIP 81.93</strain>
    </source>
</reference>
<dbReference type="EMBL" id="JUFZ01000087">
    <property type="protein sequence ID" value="KIC06752.1"/>
    <property type="molecule type" value="Genomic_DNA"/>
</dbReference>
<proteinExistence type="predicted"/>
<accession>A0A0C1GY70</accession>
<organism evidence="1 2">
    <name type="scientific">Morococcus cerebrosus</name>
    <dbReference type="NCBI Taxonomy" id="1056807"/>
    <lineage>
        <taxon>Bacteria</taxon>
        <taxon>Pseudomonadati</taxon>
        <taxon>Pseudomonadota</taxon>
        <taxon>Betaproteobacteria</taxon>
        <taxon>Neisseriales</taxon>
        <taxon>Neisseriaceae</taxon>
        <taxon>Morococcus</taxon>
    </lineage>
</organism>
<gene>
    <name evidence="1" type="ORF">MCC93_18430</name>
</gene>
<protein>
    <submittedName>
        <fullName evidence="1">Uncharacterized protein</fullName>
    </submittedName>
</protein>
<dbReference type="AlphaFoldDB" id="A0A0C1GY70"/>
<dbReference type="Proteomes" id="UP000031390">
    <property type="component" value="Unassembled WGS sequence"/>
</dbReference>
<sequence length="37" mass="3877">MLHGKPPQPLSGGCVLKQTTSTVLAIDFASCLQATVY</sequence>